<protein>
    <submittedName>
        <fullName evidence="1">Uncharacterized protein</fullName>
    </submittedName>
</protein>
<sequence>MEHTASGADKSPGAVRRGQINLIAEITAFAEEYESILARYHKYTMDELDRIEGECRRLQDEARRKEAWGIADELARLEYLIDRAKAMKAKRMSEERSSGSSG</sequence>
<dbReference type="Proteomes" id="UP000069850">
    <property type="component" value="Chromosome 1"/>
</dbReference>
<dbReference type="GeneID" id="27137287"/>
<evidence type="ECO:0000313" key="1">
    <source>
        <dbReference type="EMBL" id="CVK32624.1"/>
    </source>
</evidence>
<gene>
    <name evidence="1" type="ORF">MMAB1_1411</name>
</gene>
<accession>A0A0X3BM35</accession>
<name>A0A0X3BM35_9EURY</name>
<dbReference type="AlphaFoldDB" id="A0A0X3BM35"/>
<evidence type="ECO:0000313" key="2">
    <source>
        <dbReference type="Proteomes" id="UP000069850"/>
    </source>
</evidence>
<dbReference type="EMBL" id="LT158599">
    <property type="protein sequence ID" value="CVK32624.1"/>
    <property type="molecule type" value="Genomic_DNA"/>
</dbReference>
<dbReference type="RefSeq" id="WP_062263133.1">
    <property type="nucleotide sequence ID" value="NZ_LT158599.1"/>
</dbReference>
<proteinExistence type="predicted"/>
<organism evidence="1 2">
    <name type="scientific">Methanoculleus bourgensis</name>
    <dbReference type="NCBI Taxonomy" id="83986"/>
    <lineage>
        <taxon>Archaea</taxon>
        <taxon>Methanobacteriati</taxon>
        <taxon>Methanobacteriota</taxon>
        <taxon>Stenosarchaea group</taxon>
        <taxon>Methanomicrobia</taxon>
        <taxon>Methanomicrobiales</taxon>
        <taxon>Methanomicrobiaceae</taxon>
        <taxon>Methanoculleus</taxon>
    </lineage>
</organism>
<reference evidence="1 2" key="1">
    <citation type="submission" date="2016-01" db="EMBL/GenBank/DDBJ databases">
        <authorList>
            <person name="Manzoor S."/>
        </authorList>
    </citation>
    <scope>NUCLEOTIDE SEQUENCE [LARGE SCALE GENOMIC DNA]</scope>
    <source>
        <strain evidence="1">Methanoculleus sp MAB1</strain>
    </source>
</reference>
<dbReference type="KEGG" id="mema:MMAB1_1411"/>